<reference evidence="1 2" key="1">
    <citation type="journal article" date="2021" name="Appl. Environ. Microbiol.">
        <title>Genetic linkage and physical mapping for an oyster mushroom Pleurotus cornucopiae and QTL analysis for the trait cap color.</title>
        <authorList>
            <person name="Zhang Y."/>
            <person name="Gao W."/>
            <person name="Sonnenberg A."/>
            <person name="Chen Q."/>
            <person name="Zhang J."/>
            <person name="Huang C."/>
        </authorList>
    </citation>
    <scope>NUCLEOTIDE SEQUENCE [LARGE SCALE GENOMIC DNA]</scope>
    <source>
        <strain evidence="1">CCMSSC00406</strain>
    </source>
</reference>
<dbReference type="EMBL" id="WQMT02000003">
    <property type="protein sequence ID" value="KAG9224847.1"/>
    <property type="molecule type" value="Genomic_DNA"/>
</dbReference>
<keyword evidence="2" id="KW-1185">Reference proteome</keyword>
<evidence type="ECO:0000313" key="1">
    <source>
        <dbReference type="EMBL" id="KAG9224847.1"/>
    </source>
</evidence>
<proteinExistence type="predicted"/>
<name>A0ACB7J2Q6_PLECO</name>
<accession>A0ACB7J2Q6</accession>
<dbReference type="Proteomes" id="UP000824881">
    <property type="component" value="Unassembled WGS sequence"/>
</dbReference>
<organism evidence="1 2">
    <name type="scientific">Pleurotus cornucopiae</name>
    <name type="common">Cornucopia mushroom</name>
    <dbReference type="NCBI Taxonomy" id="5321"/>
    <lineage>
        <taxon>Eukaryota</taxon>
        <taxon>Fungi</taxon>
        <taxon>Dikarya</taxon>
        <taxon>Basidiomycota</taxon>
        <taxon>Agaricomycotina</taxon>
        <taxon>Agaricomycetes</taxon>
        <taxon>Agaricomycetidae</taxon>
        <taxon>Agaricales</taxon>
        <taxon>Pleurotineae</taxon>
        <taxon>Pleurotaceae</taxon>
        <taxon>Pleurotus</taxon>
    </lineage>
</organism>
<evidence type="ECO:0000313" key="2">
    <source>
        <dbReference type="Proteomes" id="UP000824881"/>
    </source>
</evidence>
<sequence>MPLAKITLESQLALLEATFSEGEPGRRRSSAAEHLATATTQPDASCSYSFLSAIPKSMQFATAILATAAALATLSSAAPAPTPLEARAEATSASPNAPAKDDLLYGYRYRYGPNRWRFPSVSAPVVRPVEVAVTSEVGVPGAETIVAEVV</sequence>
<gene>
    <name evidence="1" type="ORF">CCMSSC00406_0002002</name>
</gene>
<comment type="caution">
    <text evidence="1">The sequence shown here is derived from an EMBL/GenBank/DDBJ whole genome shotgun (WGS) entry which is preliminary data.</text>
</comment>
<protein>
    <submittedName>
        <fullName evidence="1">Uncharacterized protein</fullName>
    </submittedName>
</protein>